<organism evidence="2 3">
    <name type="scientific">Microcystis aeruginosa G11-04</name>
    <dbReference type="NCBI Taxonomy" id="2685956"/>
    <lineage>
        <taxon>Bacteria</taxon>
        <taxon>Bacillati</taxon>
        <taxon>Cyanobacteriota</taxon>
        <taxon>Cyanophyceae</taxon>
        <taxon>Oscillatoriophycideae</taxon>
        <taxon>Chroococcales</taxon>
        <taxon>Microcystaceae</taxon>
        <taxon>Microcystis</taxon>
    </lineage>
</organism>
<name>A0A966G307_MICAE</name>
<dbReference type="Pfam" id="PF05729">
    <property type="entry name" value="NACHT"/>
    <property type="match status" value="1"/>
</dbReference>
<comment type="caution">
    <text evidence="2">The sequence shown here is derived from an EMBL/GenBank/DDBJ whole genome shotgun (WGS) entry which is preliminary data.</text>
</comment>
<protein>
    <submittedName>
        <fullName evidence="2">NACHT domain-containing protein</fullName>
    </submittedName>
</protein>
<evidence type="ECO:0000313" key="3">
    <source>
        <dbReference type="Proteomes" id="UP000799330"/>
    </source>
</evidence>
<gene>
    <name evidence="2" type="ORF">GPJ16_18080</name>
</gene>
<evidence type="ECO:0000313" key="2">
    <source>
        <dbReference type="EMBL" id="NCS58697.1"/>
    </source>
</evidence>
<reference evidence="2" key="1">
    <citation type="journal article" date="2019" name="Mol. Ecol.">
        <title>Genome evolution and host-microbiome shifts correspond with intraspecific niche divergence within harmful algal bloom-forming Microcystis aeruginosa.</title>
        <authorList>
            <person name="Jackrel S.L."/>
            <person name="White J.D."/>
            <person name="Evans J.T."/>
            <person name="Buffin K."/>
            <person name="Hayden K."/>
            <person name="Sarnelle O."/>
            <person name="Denef V.J."/>
        </authorList>
    </citation>
    <scope>NUCLEOTIDE SEQUENCE</scope>
    <source>
        <strain evidence="2">G11-04</strain>
    </source>
</reference>
<dbReference type="InterPro" id="IPR007111">
    <property type="entry name" value="NACHT_NTPase"/>
</dbReference>
<dbReference type="InterPro" id="IPR027417">
    <property type="entry name" value="P-loop_NTPase"/>
</dbReference>
<sequence>MSLEELKQAKITWEKRRAYYELELGINSSPDQKFELRQRIDQCQQEIERLEKIINSSGSVNYPEIKDNLNQLNFPQVIQTYLELLEKEIENKYKYDQALKNYISLSGMQTQAYEEAFPKSTKFIPNLDRYLISQTKSPPIVVYGSPGSGKSTTLYKTFVEYKKQTISSKKWKYIPVFIHANEIANVLDDLKGIQKEEITSFLSKLYENTEDQWKQDFATLLGGGSTYKLVVIIDALDEFVDKKNRAKLFSFLANILEKTYQKGTKWILSCREKEYRAFANQLKVINVRIKSLSPTQFEDFLRKRLRESNATKELEANQRREITRVLNKLREANKRGDLYLTNPYYLSLWVDLIAEESNSGDDYVPTIDELHERELKREFLKSMKITEHEFYQQHPSLIINTKKVLSVLSYYILEQSLKKDIHEGVAINDDELLKRWVQPILEINNKDDVDKLTNKRLKSFDGSDVENINYPSEELNFIKVLEYFKKAVSNNWSNLSHFLSSKDKKIFTVVLASIIDQAFQNNIIKFKNDDIEKMLFERFTNQRAGDYLAACYLRERKNDGLSKVLRNKEPNFWLSRAIALAIASSEEPRIILEPLEIPEDYVFESAIVDGLILMQSKQKESLSKSSQIGTQPFLNKFIKHLLKENRFNITDDPDPNYDVCAPFILLGELRRLLANGYSDKIEFPDYFFRKLITKELREQNIPVCRELYLTWFVYACNVKFTLKDWLFLVSNFIKLAGQHEFDKMYNDFKFSIKDT</sequence>
<feature type="domain" description="NACHT" evidence="1">
    <location>
        <begin position="138"/>
        <end position="271"/>
    </location>
</feature>
<dbReference type="SUPFAM" id="SSF52540">
    <property type="entry name" value="P-loop containing nucleoside triphosphate hydrolases"/>
    <property type="match status" value="2"/>
</dbReference>
<proteinExistence type="predicted"/>
<dbReference type="PANTHER" id="PTHR10039:SF14">
    <property type="entry name" value="NACHT DOMAIN-CONTAINING PROTEIN"/>
    <property type="match status" value="1"/>
</dbReference>
<accession>A0A966G307</accession>
<dbReference type="Proteomes" id="UP000799330">
    <property type="component" value="Unassembled WGS sequence"/>
</dbReference>
<dbReference type="PANTHER" id="PTHR10039">
    <property type="entry name" value="AMELOGENIN"/>
    <property type="match status" value="1"/>
</dbReference>
<dbReference type="AlphaFoldDB" id="A0A966G307"/>
<dbReference type="EMBL" id="JAADAI010000280">
    <property type="protein sequence ID" value="NCS58697.1"/>
    <property type="molecule type" value="Genomic_DNA"/>
</dbReference>
<evidence type="ECO:0000259" key="1">
    <source>
        <dbReference type="PROSITE" id="PS50837"/>
    </source>
</evidence>
<dbReference type="PROSITE" id="PS50837">
    <property type="entry name" value="NACHT"/>
    <property type="match status" value="1"/>
</dbReference>
<dbReference type="Gene3D" id="3.40.50.300">
    <property type="entry name" value="P-loop containing nucleotide triphosphate hydrolases"/>
    <property type="match status" value="1"/>
</dbReference>